<keyword evidence="7 17" id="KW-0418">Kinase</keyword>
<evidence type="ECO:0000256" key="14">
    <source>
        <dbReference type="PROSITE-ProRule" id="PRU10141"/>
    </source>
</evidence>
<evidence type="ECO:0000256" key="5">
    <source>
        <dbReference type="ARBA" id="ARBA00022679"/>
    </source>
</evidence>
<dbReference type="Gene3D" id="1.10.510.10">
    <property type="entry name" value="Transferase(Phosphotransferase) domain 1"/>
    <property type="match status" value="1"/>
</dbReference>
<proteinExistence type="inferred from homology"/>
<dbReference type="PROSITE" id="PS00108">
    <property type="entry name" value="PROTEIN_KINASE_ST"/>
    <property type="match status" value="1"/>
</dbReference>
<evidence type="ECO:0000256" key="2">
    <source>
        <dbReference type="ARBA" id="ARBA00012425"/>
    </source>
</evidence>
<evidence type="ECO:0000256" key="8">
    <source>
        <dbReference type="ARBA" id="ARBA00022840"/>
    </source>
</evidence>
<dbReference type="InterPro" id="IPR050108">
    <property type="entry name" value="CDK"/>
</dbReference>
<keyword evidence="3 15" id="KW-0723">Serine/threonine-protein kinase</keyword>
<dbReference type="PANTHER" id="PTHR24056:SF46">
    <property type="entry name" value="CYCLIN-DEPENDENT KINASE 5"/>
    <property type="match status" value="1"/>
</dbReference>
<comment type="catalytic activity">
    <reaction evidence="10">
        <text>L-seryl-[protein] + ATP = O-phospho-L-seryl-[protein] + ADP + H(+)</text>
        <dbReference type="Rhea" id="RHEA:17989"/>
        <dbReference type="Rhea" id="RHEA-COMP:9863"/>
        <dbReference type="Rhea" id="RHEA-COMP:11604"/>
        <dbReference type="ChEBI" id="CHEBI:15378"/>
        <dbReference type="ChEBI" id="CHEBI:29999"/>
        <dbReference type="ChEBI" id="CHEBI:30616"/>
        <dbReference type="ChEBI" id="CHEBI:83421"/>
        <dbReference type="ChEBI" id="CHEBI:456216"/>
        <dbReference type="EC" id="2.7.11.22"/>
    </reaction>
</comment>
<evidence type="ECO:0000256" key="9">
    <source>
        <dbReference type="ARBA" id="ARBA00047811"/>
    </source>
</evidence>
<evidence type="ECO:0000256" key="6">
    <source>
        <dbReference type="ARBA" id="ARBA00022741"/>
    </source>
</evidence>
<keyword evidence="6 14" id="KW-0547">Nucleotide-binding</keyword>
<evidence type="ECO:0000256" key="15">
    <source>
        <dbReference type="RuleBase" id="RU000304"/>
    </source>
</evidence>
<keyword evidence="5" id="KW-0808">Transferase</keyword>
<comment type="similarity">
    <text evidence="1">Belongs to the protein kinase superfamily. CMGC Ser/Thr protein kinase family. CDC2/CDKX subfamily.</text>
</comment>
<dbReference type="EC" id="2.7.11.22" evidence="2"/>
<dbReference type="FunFam" id="3.30.200.20:FF:000375">
    <property type="entry name" value="Cell division related protein kinase 2"/>
    <property type="match status" value="1"/>
</dbReference>
<dbReference type="PANTHER" id="PTHR24056">
    <property type="entry name" value="CELL DIVISION PROTEIN KINASE"/>
    <property type="match status" value="1"/>
</dbReference>
<organism evidence="17 18">
    <name type="scientific">Angomonas deanei</name>
    <dbReference type="NCBI Taxonomy" id="59799"/>
    <lineage>
        <taxon>Eukaryota</taxon>
        <taxon>Discoba</taxon>
        <taxon>Euglenozoa</taxon>
        <taxon>Kinetoplastea</taxon>
        <taxon>Metakinetoplastina</taxon>
        <taxon>Trypanosomatida</taxon>
        <taxon>Trypanosomatidae</taxon>
        <taxon>Strigomonadinae</taxon>
        <taxon>Angomonas</taxon>
    </lineage>
</organism>
<feature type="binding site" evidence="14">
    <location>
        <position position="34"/>
    </location>
    <ligand>
        <name>ATP</name>
        <dbReference type="ChEBI" id="CHEBI:30616"/>
    </ligand>
</feature>
<evidence type="ECO:0000256" key="12">
    <source>
        <dbReference type="ARBA" id="ARBA00064639"/>
    </source>
</evidence>
<dbReference type="Proteomes" id="UP000515908">
    <property type="component" value="Chromosome 19"/>
</dbReference>
<dbReference type="InterPro" id="IPR000719">
    <property type="entry name" value="Prot_kinase_dom"/>
</dbReference>
<evidence type="ECO:0000256" key="3">
    <source>
        <dbReference type="ARBA" id="ARBA00022527"/>
    </source>
</evidence>
<sequence length="301" mass="34357">MSNRYDRQEKIGEGSYGIVYKAKEVTTGATVALKRIRLDVEDEGVPCTAIREVSLLKELRHPNIVKLLDVCHNDRRLTLVFEYLDLDLKKYLDRESGNIDAVTVQRFMHDLLLGISYCHQRSVLHRDLKPQNLLISRDKELKLADFGLGRAFGIPVRKFTHEVVTLWYRSPDVLLGSTHYGTAVDIWSVGCIFAEMATGTPLFAGRNDADQLLRIFRFLGTPNSQTWPSWHTYPNSTNMLSKQEFLQNLAPDCGNVMQGTPGYEKLGPEGQDLLLRLLRYEPSERITAEDALNHPYFKVVF</sequence>
<dbReference type="InterPro" id="IPR011009">
    <property type="entry name" value="Kinase-like_dom_sf"/>
</dbReference>
<evidence type="ECO:0000259" key="16">
    <source>
        <dbReference type="PROSITE" id="PS50011"/>
    </source>
</evidence>
<evidence type="ECO:0000313" key="18">
    <source>
        <dbReference type="Proteomes" id="UP000515908"/>
    </source>
</evidence>
<dbReference type="InterPro" id="IPR008271">
    <property type="entry name" value="Ser/Thr_kinase_AS"/>
</dbReference>
<comment type="function">
    <text evidence="11">Probably involved in the control of the cell cycle.</text>
</comment>
<dbReference type="GO" id="GO:0000278">
    <property type="term" value="P:mitotic cell cycle"/>
    <property type="evidence" value="ECO:0007669"/>
    <property type="project" value="UniProtKB-ARBA"/>
</dbReference>
<dbReference type="Gene3D" id="3.30.200.20">
    <property type="entry name" value="Phosphorylase Kinase, domain 1"/>
    <property type="match status" value="1"/>
</dbReference>
<keyword evidence="18" id="KW-1185">Reference proteome</keyword>
<dbReference type="PROSITE" id="PS00107">
    <property type="entry name" value="PROTEIN_KINASE_ATP"/>
    <property type="match status" value="1"/>
</dbReference>
<dbReference type="GO" id="GO:0005737">
    <property type="term" value="C:cytoplasm"/>
    <property type="evidence" value="ECO:0007669"/>
    <property type="project" value="TreeGrafter"/>
</dbReference>
<evidence type="ECO:0000256" key="1">
    <source>
        <dbReference type="ARBA" id="ARBA00006485"/>
    </source>
</evidence>
<name>S9VIL8_9TRYP</name>
<evidence type="ECO:0000256" key="4">
    <source>
        <dbReference type="ARBA" id="ARBA00022553"/>
    </source>
</evidence>
<feature type="domain" description="Protein kinase" evidence="16">
    <location>
        <begin position="5"/>
        <end position="297"/>
    </location>
</feature>
<dbReference type="OrthoDB" id="1732493at2759"/>
<dbReference type="Pfam" id="PF00069">
    <property type="entry name" value="Pkinase"/>
    <property type="match status" value="1"/>
</dbReference>
<dbReference type="PROSITE" id="PS50011">
    <property type="entry name" value="PROTEIN_KINASE_DOM"/>
    <property type="match status" value="1"/>
</dbReference>
<dbReference type="EMBL" id="LR877163">
    <property type="protein sequence ID" value="CAD2221022.1"/>
    <property type="molecule type" value="Genomic_DNA"/>
</dbReference>
<dbReference type="SUPFAM" id="SSF56112">
    <property type="entry name" value="Protein kinase-like (PK-like)"/>
    <property type="match status" value="1"/>
</dbReference>
<evidence type="ECO:0000256" key="11">
    <source>
        <dbReference type="ARBA" id="ARBA00059987"/>
    </source>
</evidence>
<dbReference type="SMART" id="SM00220">
    <property type="entry name" value="S_TKc"/>
    <property type="match status" value="1"/>
</dbReference>
<evidence type="ECO:0000256" key="13">
    <source>
        <dbReference type="ARBA" id="ARBA00069776"/>
    </source>
</evidence>
<gene>
    <name evidence="17" type="ORF">ADEAN_000854900</name>
</gene>
<comment type="catalytic activity">
    <reaction evidence="9">
        <text>L-threonyl-[protein] + ATP = O-phospho-L-threonyl-[protein] + ADP + H(+)</text>
        <dbReference type="Rhea" id="RHEA:46608"/>
        <dbReference type="Rhea" id="RHEA-COMP:11060"/>
        <dbReference type="Rhea" id="RHEA-COMP:11605"/>
        <dbReference type="ChEBI" id="CHEBI:15378"/>
        <dbReference type="ChEBI" id="CHEBI:30013"/>
        <dbReference type="ChEBI" id="CHEBI:30616"/>
        <dbReference type="ChEBI" id="CHEBI:61977"/>
        <dbReference type="ChEBI" id="CHEBI:456216"/>
        <dbReference type="EC" id="2.7.11.22"/>
    </reaction>
</comment>
<evidence type="ECO:0000256" key="7">
    <source>
        <dbReference type="ARBA" id="ARBA00022777"/>
    </source>
</evidence>
<dbReference type="VEuPathDB" id="TriTrypDB:ADEAN_000854900"/>
<dbReference type="GO" id="GO:0005524">
    <property type="term" value="F:ATP binding"/>
    <property type="evidence" value="ECO:0007669"/>
    <property type="project" value="UniProtKB-UniRule"/>
</dbReference>
<dbReference type="FunFam" id="1.10.510.10:FF:000524">
    <property type="entry name" value="Cell division protein kinase 2"/>
    <property type="match status" value="1"/>
</dbReference>
<dbReference type="AlphaFoldDB" id="S9VIL8"/>
<dbReference type="GO" id="GO:0005634">
    <property type="term" value="C:nucleus"/>
    <property type="evidence" value="ECO:0007669"/>
    <property type="project" value="TreeGrafter"/>
</dbReference>
<reference evidence="17 18" key="1">
    <citation type="submission" date="2020-08" db="EMBL/GenBank/DDBJ databases">
        <authorList>
            <person name="Newling K."/>
            <person name="Davey J."/>
            <person name="Forrester S."/>
        </authorList>
    </citation>
    <scope>NUCLEOTIDE SEQUENCE [LARGE SCALE GENOMIC DNA]</scope>
    <source>
        <strain evidence="18">Crithidia deanei Carvalho (ATCC PRA-265)</strain>
    </source>
</reference>
<dbReference type="InterPro" id="IPR017441">
    <property type="entry name" value="Protein_kinase_ATP_BS"/>
</dbReference>
<protein>
    <recommendedName>
        <fullName evidence="13">Cell division control protein 2 homolog 1</fullName>
        <ecNumber evidence="2">2.7.11.22</ecNumber>
    </recommendedName>
</protein>
<evidence type="ECO:0000256" key="10">
    <source>
        <dbReference type="ARBA" id="ARBA00048367"/>
    </source>
</evidence>
<dbReference type="CDD" id="cd07829">
    <property type="entry name" value="STKc_CDK_like"/>
    <property type="match status" value="1"/>
</dbReference>
<comment type="subunit">
    <text evidence="12">Forms a stable but non-covalent complex with a regulatory subunit and with a cyclin.</text>
</comment>
<keyword evidence="8 14" id="KW-0067">ATP-binding</keyword>
<dbReference type="GO" id="GO:0004693">
    <property type="term" value="F:cyclin-dependent protein serine/threonine kinase activity"/>
    <property type="evidence" value="ECO:0007669"/>
    <property type="project" value="UniProtKB-EC"/>
</dbReference>
<keyword evidence="4" id="KW-0597">Phosphoprotein</keyword>
<evidence type="ECO:0000313" key="17">
    <source>
        <dbReference type="EMBL" id="CAD2221022.1"/>
    </source>
</evidence>
<accession>S9VIL8</accession>